<proteinExistence type="predicted"/>
<reference evidence="1 2" key="1">
    <citation type="submission" date="2016-10" db="EMBL/GenBank/DDBJ databases">
        <authorList>
            <person name="de Groot N.N."/>
        </authorList>
    </citation>
    <scope>NUCLEOTIDE SEQUENCE [LARGE SCALE GENOMIC DNA]</scope>
    <source>
        <strain evidence="1 2">DSM 19033</strain>
    </source>
</reference>
<dbReference type="Gene3D" id="2.30.110.10">
    <property type="entry name" value="Electron Transport, Fmn-binding Protein, Chain A"/>
    <property type="match status" value="1"/>
</dbReference>
<keyword evidence="2" id="KW-1185">Reference proteome</keyword>
<gene>
    <name evidence="1" type="ORF">SAMN05443550_109185</name>
</gene>
<organism evidence="1 2">
    <name type="scientific">Pedobacter hartonius</name>
    <dbReference type="NCBI Taxonomy" id="425514"/>
    <lineage>
        <taxon>Bacteria</taxon>
        <taxon>Pseudomonadati</taxon>
        <taxon>Bacteroidota</taxon>
        <taxon>Sphingobacteriia</taxon>
        <taxon>Sphingobacteriales</taxon>
        <taxon>Sphingobacteriaceae</taxon>
        <taxon>Pedobacter</taxon>
    </lineage>
</organism>
<evidence type="ECO:0008006" key="3">
    <source>
        <dbReference type="Google" id="ProtNLM"/>
    </source>
</evidence>
<dbReference type="RefSeq" id="WP_090558524.1">
    <property type="nucleotide sequence ID" value="NZ_FNRA01000009.1"/>
</dbReference>
<dbReference type="SUPFAM" id="SSF50475">
    <property type="entry name" value="FMN-binding split barrel"/>
    <property type="match status" value="1"/>
</dbReference>
<dbReference type="InterPro" id="IPR012349">
    <property type="entry name" value="Split_barrel_FMN-bd"/>
</dbReference>
<evidence type="ECO:0000313" key="2">
    <source>
        <dbReference type="Proteomes" id="UP000198850"/>
    </source>
</evidence>
<dbReference type="PANTHER" id="PTHR34071">
    <property type="entry name" value="5-NITROIMIDAZOLE ANTIBIOTICS RESISTANCE PROTEIN, NIMA-FAMILY-RELATED PROTEIN-RELATED"/>
    <property type="match status" value="1"/>
</dbReference>
<protein>
    <recommendedName>
        <fullName evidence="3">Pyridoxamine 5'-phosphate oxidase</fullName>
    </recommendedName>
</protein>
<sequence length="153" mass="17685">MLGELNENQIEELLKRQVTGRIGCHADGTTYIVPINYVYREGYIYGHSAEGKKIEMLRKNAEVCFQVDDIERIDKWKSVIVWGQYQEITDGKEMQKAMQEIIRHIMPHMTSENAHPSHGITEDESDIGSSIDLILYKIRIDKKTGRFEDQATL</sequence>
<dbReference type="EMBL" id="FNRA01000009">
    <property type="protein sequence ID" value="SEB06792.1"/>
    <property type="molecule type" value="Genomic_DNA"/>
</dbReference>
<dbReference type="AlphaFoldDB" id="A0A1H4GDL3"/>
<name>A0A1H4GDL3_9SPHI</name>
<dbReference type="OrthoDB" id="9794935at2"/>
<dbReference type="InterPro" id="IPR024747">
    <property type="entry name" value="Pyridox_Oxase-rel"/>
</dbReference>
<dbReference type="Proteomes" id="UP000198850">
    <property type="component" value="Unassembled WGS sequence"/>
</dbReference>
<dbReference type="Pfam" id="PF12900">
    <property type="entry name" value="Pyridox_ox_2"/>
    <property type="match status" value="1"/>
</dbReference>
<evidence type="ECO:0000313" key="1">
    <source>
        <dbReference type="EMBL" id="SEB06792.1"/>
    </source>
</evidence>
<accession>A0A1H4GDL3</accession>
<dbReference type="PANTHER" id="PTHR34071:SF2">
    <property type="entry name" value="FLAVIN-NUCLEOTIDE-BINDING PROTEIN"/>
    <property type="match status" value="1"/>
</dbReference>
<dbReference type="STRING" id="425514.SAMN05443550_109185"/>